<keyword evidence="5" id="KW-1133">Transmembrane helix</keyword>
<protein>
    <recommendedName>
        <fullName evidence="10">Protein kinase domain-containing protein</fullName>
    </recommendedName>
</protein>
<dbReference type="PROSITE" id="PS00107">
    <property type="entry name" value="PROTEIN_KINASE_ATP"/>
    <property type="match status" value="1"/>
</dbReference>
<keyword evidence="4 9" id="KW-0732">Signal</keyword>
<evidence type="ECO:0000259" key="10">
    <source>
        <dbReference type="PROSITE" id="PS50011"/>
    </source>
</evidence>
<evidence type="ECO:0000256" key="4">
    <source>
        <dbReference type="ARBA" id="ARBA00022729"/>
    </source>
</evidence>
<comment type="caution">
    <text evidence="11">The sequence shown here is derived from an EMBL/GenBank/DDBJ whole genome shotgun (WGS) entry which is preliminary data.</text>
</comment>
<keyword evidence="7" id="KW-0325">Glycoprotein</keyword>
<feature type="signal peptide" evidence="9">
    <location>
        <begin position="1"/>
        <end position="20"/>
    </location>
</feature>
<evidence type="ECO:0000256" key="1">
    <source>
        <dbReference type="ARBA" id="ARBA00004479"/>
    </source>
</evidence>
<name>A0A9Q1KKQ5_9CARY</name>
<dbReference type="PROSITE" id="PS50011">
    <property type="entry name" value="PROTEIN_KINASE_DOM"/>
    <property type="match status" value="1"/>
</dbReference>
<keyword evidence="8" id="KW-0547">Nucleotide-binding</keyword>
<evidence type="ECO:0000256" key="5">
    <source>
        <dbReference type="ARBA" id="ARBA00022989"/>
    </source>
</evidence>
<dbReference type="Proteomes" id="UP001153076">
    <property type="component" value="Unassembled WGS sequence"/>
</dbReference>
<dbReference type="GO" id="GO:0016020">
    <property type="term" value="C:membrane"/>
    <property type="evidence" value="ECO:0007669"/>
    <property type="project" value="UniProtKB-SubCell"/>
</dbReference>
<feature type="chain" id="PRO_5040461108" description="Protein kinase domain-containing protein" evidence="9">
    <location>
        <begin position="21"/>
        <end position="210"/>
    </location>
</feature>
<dbReference type="OrthoDB" id="544400at2759"/>
<dbReference type="EMBL" id="JAKOGI010000078">
    <property type="protein sequence ID" value="KAJ8445309.1"/>
    <property type="molecule type" value="Genomic_DNA"/>
</dbReference>
<keyword evidence="2" id="KW-0723">Serine/threonine-protein kinase</keyword>
<evidence type="ECO:0000313" key="11">
    <source>
        <dbReference type="EMBL" id="KAJ8445309.1"/>
    </source>
</evidence>
<accession>A0A9Q1KKQ5</accession>
<dbReference type="Pfam" id="PF07714">
    <property type="entry name" value="PK_Tyr_Ser-Thr"/>
    <property type="match status" value="1"/>
</dbReference>
<organism evidence="11 12">
    <name type="scientific">Carnegiea gigantea</name>
    <dbReference type="NCBI Taxonomy" id="171969"/>
    <lineage>
        <taxon>Eukaryota</taxon>
        <taxon>Viridiplantae</taxon>
        <taxon>Streptophyta</taxon>
        <taxon>Embryophyta</taxon>
        <taxon>Tracheophyta</taxon>
        <taxon>Spermatophyta</taxon>
        <taxon>Magnoliopsida</taxon>
        <taxon>eudicotyledons</taxon>
        <taxon>Gunneridae</taxon>
        <taxon>Pentapetalae</taxon>
        <taxon>Caryophyllales</taxon>
        <taxon>Cactineae</taxon>
        <taxon>Cactaceae</taxon>
        <taxon>Cactoideae</taxon>
        <taxon>Echinocereeae</taxon>
        <taxon>Carnegiea</taxon>
    </lineage>
</organism>
<dbReference type="GO" id="GO:0004674">
    <property type="term" value="F:protein serine/threonine kinase activity"/>
    <property type="evidence" value="ECO:0007669"/>
    <property type="project" value="UniProtKB-KW"/>
</dbReference>
<evidence type="ECO:0000256" key="3">
    <source>
        <dbReference type="ARBA" id="ARBA00022692"/>
    </source>
</evidence>
<keyword evidence="8" id="KW-0067">ATP-binding</keyword>
<evidence type="ECO:0000256" key="7">
    <source>
        <dbReference type="ARBA" id="ARBA00023180"/>
    </source>
</evidence>
<evidence type="ECO:0000313" key="12">
    <source>
        <dbReference type="Proteomes" id="UP001153076"/>
    </source>
</evidence>
<evidence type="ECO:0000256" key="9">
    <source>
        <dbReference type="SAM" id="SignalP"/>
    </source>
</evidence>
<dbReference type="PANTHER" id="PTHR27009">
    <property type="entry name" value="RUST RESISTANCE KINASE LR10-RELATED"/>
    <property type="match status" value="1"/>
</dbReference>
<dbReference type="Gene3D" id="1.10.510.10">
    <property type="entry name" value="Transferase(Phosphotransferase) domain 1"/>
    <property type="match status" value="1"/>
</dbReference>
<dbReference type="InterPro" id="IPR000719">
    <property type="entry name" value="Prot_kinase_dom"/>
</dbReference>
<evidence type="ECO:0000256" key="8">
    <source>
        <dbReference type="PROSITE-ProRule" id="PRU10141"/>
    </source>
</evidence>
<evidence type="ECO:0000256" key="6">
    <source>
        <dbReference type="ARBA" id="ARBA00023136"/>
    </source>
</evidence>
<comment type="subcellular location">
    <subcellularLocation>
        <location evidence="1">Membrane</location>
        <topology evidence="1">Single-pass type I membrane protein</topology>
    </subcellularLocation>
</comment>
<dbReference type="InterPro" id="IPR011009">
    <property type="entry name" value="Kinase-like_dom_sf"/>
</dbReference>
<dbReference type="SUPFAM" id="SSF56112">
    <property type="entry name" value="Protein kinase-like (PK-like)"/>
    <property type="match status" value="1"/>
</dbReference>
<keyword evidence="2" id="KW-0418">Kinase</keyword>
<keyword evidence="2" id="KW-0808">Transferase</keyword>
<dbReference type="GO" id="GO:0005524">
    <property type="term" value="F:ATP binding"/>
    <property type="evidence" value="ECO:0007669"/>
    <property type="project" value="UniProtKB-UniRule"/>
</dbReference>
<sequence length="210" mass="22923">MPKLWRPLWIIALLITGVCASLLCWISATTASQIRARQSGTTERNSQNVEAFLKSYGSLAPIRYRYTDIKKLTKSFKDTLGEGGYGHVYKVRIDGHSMAVKVLKVLKGSGEEFLHGVLSISRTSHVNVVTLLGLRLDGKRGALICEFLPSGSLEKFTHGASGGQALPSETMFSIAVGITKGLDDLHEDVCRFGMMALDMVYGRTNISAEV</sequence>
<dbReference type="InterPro" id="IPR045874">
    <property type="entry name" value="LRK10/LRL21-25-like"/>
</dbReference>
<keyword evidence="12" id="KW-1185">Reference proteome</keyword>
<keyword evidence="3" id="KW-0812">Transmembrane</keyword>
<feature type="binding site" evidence="8">
    <location>
        <position position="101"/>
    </location>
    <ligand>
        <name>ATP</name>
        <dbReference type="ChEBI" id="CHEBI:30616"/>
    </ligand>
</feature>
<reference evidence="11" key="1">
    <citation type="submission" date="2022-04" db="EMBL/GenBank/DDBJ databases">
        <title>Carnegiea gigantea Genome sequencing and assembly v2.</title>
        <authorList>
            <person name="Copetti D."/>
            <person name="Sanderson M.J."/>
            <person name="Burquez A."/>
            <person name="Wojciechowski M.F."/>
        </authorList>
    </citation>
    <scope>NUCLEOTIDE SEQUENCE</scope>
    <source>
        <strain evidence="11">SGP5-SGP5p</strain>
        <tissue evidence="11">Aerial part</tissue>
    </source>
</reference>
<gene>
    <name evidence="11" type="ORF">Cgig2_010667</name>
</gene>
<feature type="domain" description="Protein kinase" evidence="10">
    <location>
        <begin position="74"/>
        <end position="210"/>
    </location>
</feature>
<keyword evidence="6" id="KW-0472">Membrane</keyword>
<evidence type="ECO:0000256" key="2">
    <source>
        <dbReference type="ARBA" id="ARBA00022527"/>
    </source>
</evidence>
<proteinExistence type="predicted"/>
<dbReference type="AlphaFoldDB" id="A0A9Q1KKQ5"/>
<dbReference type="InterPro" id="IPR017441">
    <property type="entry name" value="Protein_kinase_ATP_BS"/>
</dbReference>
<dbReference type="InterPro" id="IPR001245">
    <property type="entry name" value="Ser-Thr/Tyr_kinase_cat_dom"/>
</dbReference>